<evidence type="ECO:0000256" key="2">
    <source>
        <dbReference type="ARBA" id="ARBA00004613"/>
    </source>
</evidence>
<dbReference type="PANTHER" id="PTHR47536:SF1">
    <property type="entry name" value="C-TYPE LECTIN DOMAIN FAMILY 5 MEMBER A"/>
    <property type="match status" value="1"/>
</dbReference>
<dbReference type="InterPro" id="IPR016186">
    <property type="entry name" value="C-type_lectin-like/link_sf"/>
</dbReference>
<evidence type="ECO:0000313" key="8">
    <source>
        <dbReference type="RefSeq" id="XP_072847944.1"/>
    </source>
</evidence>
<dbReference type="SUPFAM" id="SSF56436">
    <property type="entry name" value="C-type lectin-like"/>
    <property type="match status" value="1"/>
</dbReference>
<reference evidence="8" key="2">
    <citation type="submission" date="2025-08" db="UniProtKB">
        <authorList>
            <consortium name="RefSeq"/>
        </authorList>
    </citation>
    <scope>IDENTIFICATION</scope>
</reference>
<feature type="domain" description="C-type lectin" evidence="6">
    <location>
        <begin position="98"/>
        <end position="210"/>
    </location>
</feature>
<dbReference type="RefSeq" id="XP_072847944.1">
    <property type="nucleotide sequence ID" value="XM_072991843.1"/>
</dbReference>
<protein>
    <submittedName>
        <fullName evidence="8">C-type lectin domain family 5 member A-like isoform X1</fullName>
    </submittedName>
</protein>
<evidence type="ECO:0000256" key="1">
    <source>
        <dbReference type="ARBA" id="ARBA00004167"/>
    </source>
</evidence>
<feature type="transmembrane region" description="Helical" evidence="5">
    <location>
        <begin position="24"/>
        <end position="45"/>
    </location>
</feature>
<dbReference type="GeneID" id="110090998"/>
<dbReference type="PANTHER" id="PTHR47536">
    <property type="entry name" value="C-TYPE LECTIN DOMAIN FAMILY 5 MEMBER A"/>
    <property type="match status" value="1"/>
</dbReference>
<dbReference type="InterPro" id="IPR001304">
    <property type="entry name" value="C-type_lectin-like"/>
</dbReference>
<sequence>MSQHHQRHTALCRDRLAAMGWQHVVPGVTLLLVKVMGTSLFFVFIPHIFPRGNISFAYEENRTELQTTQSLPEATTTFPAASTIKAKIPPKAPRWEGYEGSDYWFSEDMASWLNSRTTCKIWNSELVIINDRKELEFISNKTRMADYFIGLTYMEPEEQQPARWQWNDGRELERSLFSMGPYVKGRDCATIRAGKGSPVSCYEKHHWICEKNNR</sequence>
<evidence type="ECO:0000259" key="6">
    <source>
        <dbReference type="PROSITE" id="PS50041"/>
    </source>
</evidence>
<dbReference type="PROSITE" id="PS50041">
    <property type="entry name" value="C_TYPE_LECTIN_2"/>
    <property type="match status" value="1"/>
</dbReference>
<dbReference type="InterPro" id="IPR016187">
    <property type="entry name" value="CTDL_fold"/>
</dbReference>
<reference evidence="7" key="1">
    <citation type="submission" date="2025-05" db="UniProtKB">
        <authorList>
            <consortium name="RefSeq"/>
        </authorList>
    </citation>
    <scope>NUCLEOTIDE SEQUENCE [LARGE SCALE GENOMIC DNA]</scope>
</reference>
<dbReference type="InterPro" id="IPR052869">
    <property type="entry name" value="CLEC5A"/>
</dbReference>
<evidence type="ECO:0000313" key="7">
    <source>
        <dbReference type="Proteomes" id="UP001652642"/>
    </source>
</evidence>
<keyword evidence="3" id="KW-0964">Secreted</keyword>
<dbReference type="Proteomes" id="UP001652642">
    <property type="component" value="Chromosome 2"/>
</dbReference>
<dbReference type="CDD" id="cd03593">
    <property type="entry name" value="CLECT_NK_receptors_like"/>
    <property type="match status" value="1"/>
</dbReference>
<keyword evidence="5" id="KW-0472">Membrane</keyword>
<proteinExistence type="predicted"/>
<dbReference type="Pfam" id="PF00059">
    <property type="entry name" value="Lectin_C"/>
    <property type="match status" value="1"/>
</dbReference>
<evidence type="ECO:0000256" key="4">
    <source>
        <dbReference type="ARBA" id="ARBA00022734"/>
    </source>
</evidence>
<dbReference type="InterPro" id="IPR033992">
    <property type="entry name" value="NKR-like_CTLD"/>
</dbReference>
<dbReference type="Gene3D" id="3.10.100.10">
    <property type="entry name" value="Mannose-Binding Protein A, subunit A"/>
    <property type="match status" value="1"/>
</dbReference>
<evidence type="ECO:0000256" key="5">
    <source>
        <dbReference type="SAM" id="Phobius"/>
    </source>
</evidence>
<organism evidence="7 8">
    <name type="scientific">Pogona vitticeps</name>
    <name type="common">central bearded dragon</name>
    <dbReference type="NCBI Taxonomy" id="103695"/>
    <lineage>
        <taxon>Eukaryota</taxon>
        <taxon>Metazoa</taxon>
        <taxon>Chordata</taxon>
        <taxon>Craniata</taxon>
        <taxon>Vertebrata</taxon>
        <taxon>Euteleostomi</taxon>
        <taxon>Lepidosauria</taxon>
        <taxon>Squamata</taxon>
        <taxon>Bifurcata</taxon>
        <taxon>Unidentata</taxon>
        <taxon>Episquamata</taxon>
        <taxon>Toxicofera</taxon>
        <taxon>Iguania</taxon>
        <taxon>Acrodonta</taxon>
        <taxon>Agamidae</taxon>
        <taxon>Amphibolurinae</taxon>
        <taxon>Pogona</taxon>
    </lineage>
</organism>
<dbReference type="SMART" id="SM00034">
    <property type="entry name" value="CLECT"/>
    <property type="match status" value="1"/>
</dbReference>
<comment type="subcellular location">
    <subcellularLocation>
        <location evidence="1">Membrane</location>
        <topology evidence="1">Single-pass membrane protein</topology>
    </subcellularLocation>
    <subcellularLocation>
        <location evidence="2">Secreted</location>
    </subcellularLocation>
</comment>
<evidence type="ECO:0000256" key="3">
    <source>
        <dbReference type="ARBA" id="ARBA00022525"/>
    </source>
</evidence>
<accession>A0ABM5FRE4</accession>
<name>A0ABM5FRE4_9SAUR</name>
<keyword evidence="7" id="KW-1185">Reference proteome</keyword>
<gene>
    <name evidence="8" type="primary">LOC110090998</name>
</gene>
<keyword evidence="5" id="KW-1133">Transmembrane helix</keyword>
<keyword evidence="5" id="KW-0812">Transmembrane</keyword>
<keyword evidence="4" id="KW-0430">Lectin</keyword>